<dbReference type="AlphaFoldDB" id="A0A9R1XPU3"/>
<protein>
    <submittedName>
        <fullName evidence="1">Uncharacterized protein</fullName>
    </submittedName>
</protein>
<reference evidence="1 2" key="1">
    <citation type="journal article" date="2017" name="Nat. Commun.">
        <title>Genome assembly with in vitro proximity ligation data and whole-genome triplication in lettuce.</title>
        <authorList>
            <person name="Reyes-Chin-Wo S."/>
            <person name="Wang Z."/>
            <person name="Yang X."/>
            <person name="Kozik A."/>
            <person name="Arikit S."/>
            <person name="Song C."/>
            <person name="Xia L."/>
            <person name="Froenicke L."/>
            <person name="Lavelle D.O."/>
            <person name="Truco M.J."/>
            <person name="Xia R."/>
            <person name="Zhu S."/>
            <person name="Xu C."/>
            <person name="Xu H."/>
            <person name="Xu X."/>
            <person name="Cox K."/>
            <person name="Korf I."/>
            <person name="Meyers B.C."/>
            <person name="Michelmore R.W."/>
        </authorList>
    </citation>
    <scope>NUCLEOTIDE SEQUENCE [LARGE SCALE GENOMIC DNA]</scope>
    <source>
        <strain evidence="2">cv. Salinas</strain>
        <tissue evidence="1">Seedlings</tissue>
    </source>
</reference>
<name>A0A9R1XPU3_LACSA</name>
<accession>A0A9R1XPU3</accession>
<evidence type="ECO:0000313" key="1">
    <source>
        <dbReference type="EMBL" id="KAJ0220869.1"/>
    </source>
</evidence>
<dbReference type="Proteomes" id="UP000235145">
    <property type="component" value="Unassembled WGS sequence"/>
</dbReference>
<comment type="caution">
    <text evidence="1">The sequence shown here is derived from an EMBL/GenBank/DDBJ whole genome shotgun (WGS) entry which is preliminary data.</text>
</comment>
<keyword evidence="2" id="KW-1185">Reference proteome</keyword>
<organism evidence="1 2">
    <name type="scientific">Lactuca sativa</name>
    <name type="common">Garden lettuce</name>
    <dbReference type="NCBI Taxonomy" id="4236"/>
    <lineage>
        <taxon>Eukaryota</taxon>
        <taxon>Viridiplantae</taxon>
        <taxon>Streptophyta</taxon>
        <taxon>Embryophyta</taxon>
        <taxon>Tracheophyta</taxon>
        <taxon>Spermatophyta</taxon>
        <taxon>Magnoliopsida</taxon>
        <taxon>eudicotyledons</taxon>
        <taxon>Gunneridae</taxon>
        <taxon>Pentapetalae</taxon>
        <taxon>asterids</taxon>
        <taxon>campanulids</taxon>
        <taxon>Asterales</taxon>
        <taxon>Asteraceae</taxon>
        <taxon>Cichorioideae</taxon>
        <taxon>Cichorieae</taxon>
        <taxon>Lactucinae</taxon>
        <taxon>Lactuca</taxon>
    </lineage>
</organism>
<dbReference type="PANTHER" id="PTHR45786:SF66">
    <property type="entry name" value="HOOK MOTIF PROTEIN, PUTATIVE-RELATED"/>
    <property type="match status" value="1"/>
</dbReference>
<dbReference type="PANTHER" id="PTHR45786">
    <property type="entry name" value="DNA BINDING PROTEIN-LIKE"/>
    <property type="match status" value="1"/>
</dbReference>
<gene>
    <name evidence="1" type="ORF">LSAT_V11C200063730</name>
</gene>
<dbReference type="EMBL" id="NBSK02000002">
    <property type="protein sequence ID" value="KAJ0220869.1"/>
    <property type="molecule type" value="Genomic_DNA"/>
</dbReference>
<proteinExistence type="predicted"/>
<sequence>MLMSRHHKNRDIVVRTSLISLQRIRISELHRFCIVLQYPLLFPYGNDGYKIHIPHRVVTSTGTTRGCTLREFLMYRTKYMDNYLSLVLSSKRDYITYGTNKKFLDVNLMRIYISYKIKGNTNISNIRRRGILPSSFTSGARYMIHNYLYVMSHCKWVRNPYFFILLHVIQNDLKLKCFLKTLHFTPKIDLVSYVVVYTIEFQKGGLHRSHICLFMQDDYKLPIIKHIGPHISIGIPKSMKIHHCVYFERVLDL</sequence>
<evidence type="ECO:0000313" key="2">
    <source>
        <dbReference type="Proteomes" id="UP000235145"/>
    </source>
</evidence>